<dbReference type="InterPro" id="IPR025745">
    <property type="entry name" value="Mrr-like_N_dom"/>
</dbReference>
<reference evidence="4 5" key="1">
    <citation type="submission" date="2016-10" db="EMBL/GenBank/DDBJ databases">
        <authorList>
            <person name="de Groot N.N."/>
        </authorList>
    </citation>
    <scope>NUCLEOTIDE SEQUENCE [LARGE SCALE GENOMIC DNA]</scope>
    <source>
        <strain evidence="4 5">DSM 11457</strain>
    </source>
</reference>
<dbReference type="InterPro" id="IPR011335">
    <property type="entry name" value="Restrct_endonuc-II-like"/>
</dbReference>
<dbReference type="AlphaFoldDB" id="A0A1H8CYZ5"/>
<evidence type="ECO:0000259" key="2">
    <source>
        <dbReference type="Pfam" id="PF04471"/>
    </source>
</evidence>
<dbReference type="InterPro" id="IPR007560">
    <property type="entry name" value="Restrct_endonuc_IV_Mrr"/>
</dbReference>
<dbReference type="InterPro" id="IPR052906">
    <property type="entry name" value="Type_IV_Methyl-Rstrct_Enzyme"/>
</dbReference>
<feature type="region of interest" description="Disordered" evidence="1">
    <location>
        <begin position="111"/>
        <end position="135"/>
    </location>
</feature>
<dbReference type="GO" id="GO:0009307">
    <property type="term" value="P:DNA restriction-modification system"/>
    <property type="evidence" value="ECO:0007669"/>
    <property type="project" value="InterPro"/>
</dbReference>
<dbReference type="Pfam" id="PF14338">
    <property type="entry name" value="Mrr_N"/>
    <property type="match status" value="1"/>
</dbReference>
<feature type="domain" description="Restriction system protein Mrr-like N-terminal" evidence="3">
    <location>
        <begin position="5"/>
        <end position="88"/>
    </location>
</feature>
<dbReference type="Proteomes" id="UP000182160">
    <property type="component" value="Unassembled WGS sequence"/>
</dbReference>
<evidence type="ECO:0000259" key="3">
    <source>
        <dbReference type="Pfam" id="PF14338"/>
    </source>
</evidence>
<dbReference type="PANTHER" id="PTHR30015">
    <property type="entry name" value="MRR RESTRICTION SYSTEM PROTEIN"/>
    <property type="match status" value="1"/>
</dbReference>
<dbReference type="GO" id="GO:0015666">
    <property type="term" value="F:restriction endodeoxyribonuclease activity"/>
    <property type="evidence" value="ECO:0007669"/>
    <property type="project" value="TreeGrafter"/>
</dbReference>
<dbReference type="SUPFAM" id="SSF52980">
    <property type="entry name" value="Restriction endonuclease-like"/>
    <property type="match status" value="1"/>
</dbReference>
<dbReference type="GO" id="GO:0003677">
    <property type="term" value="F:DNA binding"/>
    <property type="evidence" value="ECO:0007669"/>
    <property type="project" value="InterPro"/>
</dbReference>
<evidence type="ECO:0000256" key="1">
    <source>
        <dbReference type="SAM" id="MobiDB-lite"/>
    </source>
</evidence>
<dbReference type="Pfam" id="PF04471">
    <property type="entry name" value="Mrr_cat"/>
    <property type="match status" value="1"/>
</dbReference>
<dbReference type="Gene3D" id="3.40.1350.10">
    <property type="match status" value="1"/>
</dbReference>
<proteinExistence type="predicted"/>
<dbReference type="InterPro" id="IPR011856">
    <property type="entry name" value="tRNA_endonuc-like_dom_sf"/>
</dbReference>
<feature type="domain" description="Restriction endonuclease type IV Mrr" evidence="2">
    <location>
        <begin position="157"/>
        <end position="278"/>
    </location>
</feature>
<accession>A0A1H8CYZ5</accession>
<protein>
    <submittedName>
        <fullName evidence="4">Restriction system protein</fullName>
    </submittedName>
</protein>
<evidence type="ECO:0000313" key="5">
    <source>
        <dbReference type="Proteomes" id="UP000182160"/>
    </source>
</evidence>
<gene>
    <name evidence="4" type="ORF">SAMN04488077_110153</name>
</gene>
<sequence length="304" mass="33604">MIPDYQSLMRPVLDCAKSEPRKVSDVVEELSNSLGLSDEEKRQMLPSGKQTVMANRVHWARTYMKQAGLVSNPKRGWYQLTDKGREIADDTSIHLNTKYLERFEQFQEFKSRTRDAEIDSPTQSTDTDDSTTPDENLQAAHRRLNAALAANLLDSVRKASPAFFETLIVDLLLAMGYGGSSEDAGRALGQTGDNGVDGVVDQDPLGVDQIYLQAKRYAAVNTVGGGDIRNFFGALSLKKATKGIFVTTSSFSTSAKQTAENLGSRIVLIDGPQLAKLMIRYNIGCRDKDILHIKELDEAFFEEA</sequence>
<evidence type="ECO:0000313" key="4">
    <source>
        <dbReference type="EMBL" id="SEN00109.1"/>
    </source>
</evidence>
<name>A0A1H8CYZ5_9RHOB</name>
<organism evidence="4 5">
    <name type="scientific">Roseovarius tolerans</name>
    <dbReference type="NCBI Taxonomy" id="74031"/>
    <lineage>
        <taxon>Bacteria</taxon>
        <taxon>Pseudomonadati</taxon>
        <taxon>Pseudomonadota</taxon>
        <taxon>Alphaproteobacteria</taxon>
        <taxon>Rhodobacterales</taxon>
        <taxon>Roseobacteraceae</taxon>
        <taxon>Roseovarius</taxon>
    </lineage>
</organism>
<dbReference type="PANTHER" id="PTHR30015:SF7">
    <property type="entry name" value="TYPE IV METHYL-DIRECTED RESTRICTION ENZYME ECOKMRR"/>
    <property type="match status" value="1"/>
</dbReference>
<dbReference type="RefSeq" id="WP_074786660.1">
    <property type="nucleotide sequence ID" value="NZ_FOBO01000010.1"/>
</dbReference>
<dbReference type="EMBL" id="FOBO01000010">
    <property type="protein sequence ID" value="SEN00109.1"/>
    <property type="molecule type" value="Genomic_DNA"/>
</dbReference>